<proteinExistence type="predicted"/>
<comment type="caution">
    <text evidence="1">The sequence shown here is derived from an EMBL/GenBank/DDBJ whole genome shotgun (WGS) entry which is preliminary data.</text>
</comment>
<organism evidence="1 2">
    <name type="scientific">Ancylostoma ceylanicum</name>
    <dbReference type="NCBI Taxonomy" id="53326"/>
    <lineage>
        <taxon>Eukaryota</taxon>
        <taxon>Metazoa</taxon>
        <taxon>Ecdysozoa</taxon>
        <taxon>Nematoda</taxon>
        <taxon>Chromadorea</taxon>
        <taxon>Rhabditida</taxon>
        <taxon>Rhabditina</taxon>
        <taxon>Rhabditomorpha</taxon>
        <taxon>Strongyloidea</taxon>
        <taxon>Ancylostomatidae</taxon>
        <taxon>Ancylostomatinae</taxon>
        <taxon>Ancylostoma</taxon>
    </lineage>
</organism>
<name>A0A016WTN3_9BILA</name>
<sequence>MTTVLGESIDLLVLSMFPTFAQALARTCLGGFSNTQGMNMTTILVGDIDLFILSIFSTFVRGRGKNGDINPKNVNPAQMMKLNQQMAKMMDPRVLQQMGGMGGLQNMMAQLQKAGGGKGGGLF</sequence>
<dbReference type="OrthoDB" id="10250817at2759"/>
<reference evidence="2" key="1">
    <citation type="journal article" date="2015" name="Nat. Genet.">
        <title>The genome and transcriptome of the zoonotic hookworm Ancylostoma ceylanicum identify infection-specific gene families.</title>
        <authorList>
            <person name="Schwarz E.M."/>
            <person name="Hu Y."/>
            <person name="Antoshechkin I."/>
            <person name="Miller M.M."/>
            <person name="Sternberg P.W."/>
            <person name="Aroian R.V."/>
        </authorList>
    </citation>
    <scope>NUCLEOTIDE SEQUENCE</scope>
    <source>
        <strain evidence="2">HY135</strain>
    </source>
</reference>
<gene>
    <name evidence="1" type="primary">Acey_s0509.g2725</name>
    <name evidence="1" type="synonym">Acey-F21D5.7</name>
    <name evidence="1" type="ORF">Y032_0509g2725</name>
</gene>
<dbReference type="Proteomes" id="UP000024635">
    <property type="component" value="Unassembled WGS sequence"/>
</dbReference>
<keyword evidence="2" id="KW-1185">Reference proteome</keyword>
<evidence type="ECO:0000313" key="2">
    <source>
        <dbReference type="Proteomes" id="UP000024635"/>
    </source>
</evidence>
<protein>
    <recommendedName>
        <fullName evidence="3">Signal recognition particle SRP54 subunit M-domain domain-containing protein</fullName>
    </recommendedName>
</protein>
<accession>A0A016WTN3</accession>
<evidence type="ECO:0000313" key="1">
    <source>
        <dbReference type="EMBL" id="EYC42966.1"/>
    </source>
</evidence>
<dbReference type="AlphaFoldDB" id="A0A016WTN3"/>
<evidence type="ECO:0008006" key="3">
    <source>
        <dbReference type="Google" id="ProtNLM"/>
    </source>
</evidence>
<dbReference type="EMBL" id="JARK01000109">
    <property type="protein sequence ID" value="EYC42966.1"/>
    <property type="molecule type" value="Genomic_DNA"/>
</dbReference>